<evidence type="ECO:0000313" key="6">
    <source>
        <dbReference type="Proteomes" id="UP000435138"/>
    </source>
</evidence>
<sequence length="374" mass="42224">MSRIASIKISHHRLPLDPPFKASWDGRPRHHFDATIVRVRDEDGREGVGSGDLMKGFEGHEDLFIGHDPRHLERHYEVLSHINFHYGRCWPLDLALWDLAGKVTGEPVWRMLGGRADRVRLYASSGVLREPAAMAAQAEHYLDDGFVAMKVRFSSSAGGRLSRREDVKALEAIRARVGDRLDLMVDCNQGWRMPWDTTLPWSFKDALTVAKELERLGIYWMEEPLHRSDLEGMRALRQATSVRIAGGEMTRELYEFRELIEKRALDVIQPDVALVGGITGCRRLVYQAREAGMTFTPHSWTNGIGVLANAHLTAGAGDAPFLEYPYDSPEWSEARRDFPLTAPLAHKRGWLELGEAPGLGVVLDEDRLKETQIS</sequence>
<comment type="caution">
    <text evidence="5">The sequence shown here is derived from an EMBL/GenBank/DDBJ whole genome shotgun (WGS) entry which is preliminary data.</text>
</comment>
<evidence type="ECO:0000313" key="5">
    <source>
        <dbReference type="EMBL" id="MQY47866.1"/>
    </source>
</evidence>
<dbReference type="PANTHER" id="PTHR13794">
    <property type="entry name" value="ENOLASE SUPERFAMILY, MANDELATE RACEMASE"/>
    <property type="match status" value="1"/>
</dbReference>
<name>A0A6A8AF70_9HYPH</name>
<protein>
    <submittedName>
        <fullName evidence="5">Mandelate racemase/muconate lactonizing enzyme family protein</fullName>
    </submittedName>
</protein>
<proteinExistence type="predicted"/>
<comment type="cofactor">
    <cofactor evidence="1">
        <name>Mg(2+)</name>
        <dbReference type="ChEBI" id="CHEBI:18420"/>
    </cofactor>
</comment>
<feature type="domain" description="Mandelate racemase/muconate lactonizing enzyme C-terminal" evidence="4">
    <location>
        <begin position="131"/>
        <end position="243"/>
    </location>
</feature>
<evidence type="ECO:0000259" key="4">
    <source>
        <dbReference type="SMART" id="SM00922"/>
    </source>
</evidence>
<dbReference type="SFLD" id="SFLDS00001">
    <property type="entry name" value="Enolase"/>
    <property type="match status" value="1"/>
</dbReference>
<dbReference type="InterPro" id="IPR046945">
    <property type="entry name" value="RHMD-like"/>
</dbReference>
<gene>
    <name evidence="5" type="ORF">GAO09_17665</name>
</gene>
<dbReference type="InterPro" id="IPR029065">
    <property type="entry name" value="Enolase_C-like"/>
</dbReference>
<dbReference type="Pfam" id="PF13378">
    <property type="entry name" value="MR_MLE_C"/>
    <property type="match status" value="1"/>
</dbReference>
<evidence type="ECO:0000256" key="3">
    <source>
        <dbReference type="ARBA" id="ARBA00022842"/>
    </source>
</evidence>
<keyword evidence="3" id="KW-0460">Magnesium</keyword>
<dbReference type="GO" id="GO:0016052">
    <property type="term" value="P:carbohydrate catabolic process"/>
    <property type="evidence" value="ECO:0007669"/>
    <property type="project" value="TreeGrafter"/>
</dbReference>
<dbReference type="EMBL" id="WIXI01000046">
    <property type="protein sequence ID" value="MQY47866.1"/>
    <property type="molecule type" value="Genomic_DNA"/>
</dbReference>
<dbReference type="PANTHER" id="PTHR13794:SF58">
    <property type="entry name" value="MITOCHONDRIAL ENOLASE SUPERFAMILY MEMBER 1"/>
    <property type="match status" value="1"/>
</dbReference>
<dbReference type="InterPro" id="IPR029017">
    <property type="entry name" value="Enolase-like_N"/>
</dbReference>
<dbReference type="SFLD" id="SFLDG00179">
    <property type="entry name" value="mandelate_racemase"/>
    <property type="match status" value="1"/>
</dbReference>
<dbReference type="InterPro" id="IPR036849">
    <property type="entry name" value="Enolase-like_C_sf"/>
</dbReference>
<dbReference type="SMART" id="SM00922">
    <property type="entry name" value="MR_MLE"/>
    <property type="match status" value="1"/>
</dbReference>
<evidence type="ECO:0000256" key="2">
    <source>
        <dbReference type="ARBA" id="ARBA00022723"/>
    </source>
</evidence>
<dbReference type="RefSeq" id="WP_153355399.1">
    <property type="nucleotide sequence ID" value="NZ_WIXI01000046.1"/>
</dbReference>
<keyword evidence="2" id="KW-0479">Metal-binding</keyword>
<dbReference type="GO" id="GO:0000287">
    <property type="term" value="F:magnesium ion binding"/>
    <property type="evidence" value="ECO:0007669"/>
    <property type="project" value="TreeGrafter"/>
</dbReference>
<keyword evidence="6" id="KW-1185">Reference proteome</keyword>
<dbReference type="AlphaFoldDB" id="A0A6A8AF70"/>
<dbReference type="Gene3D" id="3.30.390.10">
    <property type="entry name" value="Enolase-like, N-terminal domain"/>
    <property type="match status" value="1"/>
</dbReference>
<dbReference type="SUPFAM" id="SSF54826">
    <property type="entry name" value="Enolase N-terminal domain-like"/>
    <property type="match status" value="1"/>
</dbReference>
<dbReference type="CDD" id="cd03316">
    <property type="entry name" value="MR_like"/>
    <property type="match status" value="1"/>
</dbReference>
<accession>A0A6A8AF70</accession>
<dbReference type="GO" id="GO:0016836">
    <property type="term" value="F:hydro-lyase activity"/>
    <property type="evidence" value="ECO:0007669"/>
    <property type="project" value="TreeGrafter"/>
</dbReference>
<dbReference type="Gene3D" id="3.20.20.120">
    <property type="entry name" value="Enolase-like C-terminal domain"/>
    <property type="match status" value="1"/>
</dbReference>
<dbReference type="Proteomes" id="UP000435138">
    <property type="component" value="Unassembled WGS sequence"/>
</dbReference>
<organism evidence="5 6">
    <name type="scientific">Endobacterium cereale</name>
    <dbReference type="NCBI Taxonomy" id="2663029"/>
    <lineage>
        <taxon>Bacteria</taxon>
        <taxon>Pseudomonadati</taxon>
        <taxon>Pseudomonadota</taxon>
        <taxon>Alphaproteobacteria</taxon>
        <taxon>Hyphomicrobiales</taxon>
        <taxon>Rhizobiaceae</taxon>
        <taxon>Endobacterium</taxon>
    </lineage>
</organism>
<reference evidence="5 6" key="1">
    <citation type="submission" date="2019-11" db="EMBL/GenBank/DDBJ databases">
        <title>Genome analysis of Rhizobacterium cereale a novel genus and species isolated from maize roots in North Spain.</title>
        <authorList>
            <person name="Menendez E."/>
            <person name="Flores-Felix J.D."/>
            <person name="Ramirez-Bahena M.-H."/>
            <person name="Igual J.M."/>
            <person name="Garcia-Fraile P."/>
            <person name="Peix A."/>
            <person name="Velazquez E."/>
        </authorList>
    </citation>
    <scope>NUCLEOTIDE SEQUENCE [LARGE SCALE GENOMIC DNA]</scope>
    <source>
        <strain evidence="5 6">RZME27</strain>
    </source>
</reference>
<dbReference type="InterPro" id="IPR013342">
    <property type="entry name" value="Mandelate_racemase_C"/>
</dbReference>
<evidence type="ECO:0000256" key="1">
    <source>
        <dbReference type="ARBA" id="ARBA00001946"/>
    </source>
</evidence>
<dbReference type="SUPFAM" id="SSF51604">
    <property type="entry name" value="Enolase C-terminal domain-like"/>
    <property type="match status" value="1"/>
</dbReference>